<evidence type="ECO:0000313" key="2">
    <source>
        <dbReference type="Proteomes" id="UP000005387"/>
    </source>
</evidence>
<evidence type="ECO:0000313" key="1">
    <source>
        <dbReference type="EMBL" id="EFM10174.1"/>
    </source>
</evidence>
<dbReference type="RefSeq" id="WP_006039121.1">
    <property type="nucleotide sequence ID" value="NZ_AEDD01000008.1"/>
</dbReference>
<proteinExistence type="predicted"/>
<dbReference type="InterPro" id="IPR046557">
    <property type="entry name" value="DUF6711"/>
</dbReference>
<dbReference type="STRING" id="717606.PaecuDRAFT_3133"/>
<sequence length="119" mass="13209">MQLKINGLPIAEYPSQFTVTTLDLDDAESSVRTADGHLNRDRIAIKRQIEMSWGLVTWAKTSAILKAMEPAFFEMTYPDPRAGDYVTKTFYAGNKPALVAVAKGSEILWSGLKVTLTEQ</sequence>
<protein>
    <submittedName>
        <fullName evidence="1">Prophage protein</fullName>
    </submittedName>
</protein>
<accession>E0IBU4</accession>
<dbReference type="OrthoDB" id="1767129at2"/>
<dbReference type="eggNOG" id="ENOG5032ZPD">
    <property type="taxonomic scope" value="Bacteria"/>
</dbReference>
<dbReference type="AlphaFoldDB" id="E0IBU4"/>
<name>E0IBU4_9BACL</name>
<keyword evidence="2" id="KW-1185">Reference proteome</keyword>
<gene>
    <name evidence="1" type="ORF">PaecuDRAFT_3133</name>
</gene>
<dbReference type="EMBL" id="AEDD01000008">
    <property type="protein sequence ID" value="EFM10174.1"/>
    <property type="molecule type" value="Genomic_DNA"/>
</dbReference>
<dbReference type="Proteomes" id="UP000005387">
    <property type="component" value="Unassembled WGS sequence"/>
</dbReference>
<reference evidence="1 2" key="1">
    <citation type="submission" date="2010-07" db="EMBL/GenBank/DDBJ databases">
        <title>The draft genome of Paenibacillus curdlanolyticus YK9.</title>
        <authorList>
            <consortium name="US DOE Joint Genome Institute (JGI-PGF)"/>
            <person name="Lucas S."/>
            <person name="Copeland A."/>
            <person name="Lapidus A."/>
            <person name="Cheng J.-F."/>
            <person name="Bruce D."/>
            <person name="Goodwin L."/>
            <person name="Pitluck S."/>
            <person name="Land M.L."/>
            <person name="Hauser L."/>
            <person name="Chang Y.-J."/>
            <person name="Jeffries C."/>
            <person name="Anderson I.J."/>
            <person name="Johnson E."/>
            <person name="Loganathan U."/>
            <person name="Mulhopadhyay B."/>
            <person name="Kyrpides N."/>
            <person name="Woyke T.J."/>
        </authorList>
    </citation>
    <scope>NUCLEOTIDE SEQUENCE [LARGE SCALE GENOMIC DNA]</scope>
    <source>
        <strain evidence="1 2">YK9</strain>
    </source>
</reference>
<dbReference type="Pfam" id="PF20458">
    <property type="entry name" value="DUF6711"/>
    <property type="match status" value="1"/>
</dbReference>
<organism evidence="1 2">
    <name type="scientific">Paenibacillus curdlanolyticus YK9</name>
    <dbReference type="NCBI Taxonomy" id="717606"/>
    <lineage>
        <taxon>Bacteria</taxon>
        <taxon>Bacillati</taxon>
        <taxon>Bacillota</taxon>
        <taxon>Bacilli</taxon>
        <taxon>Bacillales</taxon>
        <taxon>Paenibacillaceae</taxon>
        <taxon>Paenibacillus</taxon>
    </lineage>
</organism>